<keyword evidence="9" id="KW-1185">Reference proteome</keyword>
<keyword evidence="2" id="KW-0813">Transport</keyword>
<name>A0A8J4WJQ8_9TREM</name>
<keyword evidence="4 6" id="KW-1133">Transmembrane helix</keyword>
<feature type="transmembrane region" description="Helical" evidence="6">
    <location>
        <begin position="128"/>
        <end position="152"/>
    </location>
</feature>
<feature type="domain" description="Cationic amino acid transporter C-terminal" evidence="7">
    <location>
        <begin position="601"/>
        <end position="651"/>
    </location>
</feature>
<sequence>MTDHQGTNDNVPILRNNSSRRNKCSDFCSAYAETVRVGVGRKKTLSGDLEGLLKTNLKRCLRLIDLVGYGLASMLGGSIHVLTGAIMLKHTGPSVFVCYLIAGLVAVFNATVYSELACRIPKAGSSYTYAYILLGELLGFLTGWSILLEYILGTAGVARGWSNMLDGLTGNKISEWIIQNIGRIGSQGDILAEYPDFIGAAMIILMAIIACSGVRGSAHVTGVFISINFCGLLITAIYMFVYARPENLSITAPSTVPGLNPNSPLPTFLPFGISGLIGGVAICFNAFIGFDAISTCAEETKLPNRDVPRANVLAVLFVTMITMTASLALAMYYPWYFVSPDTPFLSVLRDNLDGGPSSARTGMFYFIGCACIIGLTSSLLTSLIAGPRVSYAMAEDGLLPKPCAKVCQPCQTPVVSTIFFAAITVVLDIIFGIVSLADFLSLGTLIAYSMASIGVLRLRYGPPPEELMVAKDESHLPSLSESPEKNLDKGNSEEILVGSSSDGLSRVGQPGYLKSSWARCMSQNCVQNVNRGQPGTGVTILVSIYIVLNAVLIILLKSGSPEAQWPIWRLVLVLTVFLSIVLCIVLMCAFIQHKPPNPLLFRIPLVPLFPCVTLTVNMFVISELSWITWVRYAVWIAVGLLLYFLYGVCHSTAAVEERELLARNKNAGYTDLDDPVADTIIQKERL</sequence>
<dbReference type="InterPro" id="IPR029485">
    <property type="entry name" value="CAT_C"/>
</dbReference>
<feature type="transmembrane region" description="Helical" evidence="6">
    <location>
        <begin position="567"/>
        <end position="592"/>
    </location>
</feature>
<evidence type="ECO:0000259" key="7">
    <source>
        <dbReference type="Pfam" id="PF13906"/>
    </source>
</evidence>
<feature type="transmembrane region" description="Helical" evidence="6">
    <location>
        <begin position="197"/>
        <end position="214"/>
    </location>
</feature>
<gene>
    <name evidence="8" type="ORF">PHET_00667</name>
</gene>
<dbReference type="AlphaFoldDB" id="A0A8J4WJQ8"/>
<dbReference type="GO" id="GO:0016020">
    <property type="term" value="C:membrane"/>
    <property type="evidence" value="ECO:0007669"/>
    <property type="project" value="UniProtKB-SubCell"/>
</dbReference>
<feature type="transmembrane region" description="Helical" evidence="6">
    <location>
        <begin position="439"/>
        <end position="458"/>
    </location>
</feature>
<dbReference type="PANTHER" id="PTHR43243:SF4">
    <property type="entry name" value="CATIONIC AMINO ACID TRANSPORTER 4"/>
    <property type="match status" value="1"/>
</dbReference>
<feature type="transmembrane region" description="Helical" evidence="6">
    <location>
        <begin position="363"/>
        <end position="385"/>
    </location>
</feature>
<feature type="transmembrane region" description="Helical" evidence="6">
    <location>
        <begin position="537"/>
        <end position="555"/>
    </location>
</feature>
<feature type="transmembrane region" description="Helical" evidence="6">
    <location>
        <begin position="94"/>
        <end position="116"/>
    </location>
</feature>
<evidence type="ECO:0000256" key="5">
    <source>
        <dbReference type="ARBA" id="ARBA00023136"/>
    </source>
</evidence>
<reference evidence="8" key="1">
    <citation type="submission" date="2019-05" db="EMBL/GenBank/DDBJ databases">
        <title>Annotation for the trematode Paragonimus heterotremus.</title>
        <authorList>
            <person name="Choi Y.-J."/>
        </authorList>
    </citation>
    <scope>NUCLEOTIDE SEQUENCE</scope>
    <source>
        <strain evidence="8">LC</strain>
    </source>
</reference>
<feature type="transmembrane region" description="Helical" evidence="6">
    <location>
        <begin position="268"/>
        <end position="290"/>
    </location>
</feature>
<keyword evidence="5 6" id="KW-0472">Membrane</keyword>
<comment type="caution">
    <text evidence="8">The sequence shown here is derived from an EMBL/GenBank/DDBJ whole genome shotgun (WGS) entry which is preliminary data.</text>
</comment>
<feature type="transmembrane region" description="Helical" evidence="6">
    <location>
        <begin position="311"/>
        <end position="335"/>
    </location>
</feature>
<evidence type="ECO:0000256" key="3">
    <source>
        <dbReference type="ARBA" id="ARBA00022692"/>
    </source>
</evidence>
<accession>A0A8J4WJQ8</accession>
<dbReference type="Pfam" id="PF13906">
    <property type="entry name" value="AA_permease_C"/>
    <property type="match status" value="1"/>
</dbReference>
<comment type="subcellular location">
    <subcellularLocation>
        <location evidence="1">Membrane</location>
        <topology evidence="1">Multi-pass membrane protein</topology>
    </subcellularLocation>
</comment>
<feature type="transmembrane region" description="Helical" evidence="6">
    <location>
        <begin position="414"/>
        <end position="433"/>
    </location>
</feature>
<proteinExistence type="predicted"/>
<protein>
    <submittedName>
        <fullName evidence="8">High affinity cationic amino acid transporter 1</fullName>
    </submittedName>
</protein>
<dbReference type="EMBL" id="LUCH01000199">
    <property type="protein sequence ID" value="KAF5405803.1"/>
    <property type="molecule type" value="Genomic_DNA"/>
</dbReference>
<evidence type="ECO:0000256" key="2">
    <source>
        <dbReference type="ARBA" id="ARBA00022448"/>
    </source>
</evidence>
<evidence type="ECO:0000256" key="1">
    <source>
        <dbReference type="ARBA" id="ARBA00004141"/>
    </source>
</evidence>
<evidence type="ECO:0000256" key="4">
    <source>
        <dbReference type="ARBA" id="ARBA00022989"/>
    </source>
</evidence>
<organism evidence="8 9">
    <name type="scientific">Paragonimus heterotremus</name>
    <dbReference type="NCBI Taxonomy" id="100268"/>
    <lineage>
        <taxon>Eukaryota</taxon>
        <taxon>Metazoa</taxon>
        <taxon>Spiralia</taxon>
        <taxon>Lophotrochozoa</taxon>
        <taxon>Platyhelminthes</taxon>
        <taxon>Trematoda</taxon>
        <taxon>Digenea</taxon>
        <taxon>Plagiorchiida</taxon>
        <taxon>Troglotremata</taxon>
        <taxon>Troglotrematidae</taxon>
        <taxon>Paragonimus</taxon>
    </lineage>
</organism>
<dbReference type="Gene3D" id="1.20.1740.10">
    <property type="entry name" value="Amino acid/polyamine transporter I"/>
    <property type="match status" value="2"/>
</dbReference>
<dbReference type="Proteomes" id="UP000748531">
    <property type="component" value="Unassembled WGS sequence"/>
</dbReference>
<evidence type="ECO:0000256" key="6">
    <source>
        <dbReference type="SAM" id="Phobius"/>
    </source>
</evidence>
<dbReference type="Pfam" id="PF13520">
    <property type="entry name" value="AA_permease_2"/>
    <property type="match status" value="1"/>
</dbReference>
<feature type="transmembrane region" description="Helical" evidence="6">
    <location>
        <begin position="66"/>
        <end position="88"/>
    </location>
</feature>
<feature type="transmembrane region" description="Helical" evidence="6">
    <location>
        <begin position="632"/>
        <end position="655"/>
    </location>
</feature>
<dbReference type="PANTHER" id="PTHR43243">
    <property type="entry name" value="INNER MEMBRANE TRANSPORTER YGJI-RELATED"/>
    <property type="match status" value="1"/>
</dbReference>
<dbReference type="InterPro" id="IPR002293">
    <property type="entry name" value="AA/rel_permease1"/>
</dbReference>
<evidence type="ECO:0000313" key="8">
    <source>
        <dbReference type="EMBL" id="KAF5405803.1"/>
    </source>
</evidence>
<feature type="transmembrane region" description="Helical" evidence="6">
    <location>
        <begin position="599"/>
        <end position="620"/>
    </location>
</feature>
<dbReference type="GO" id="GO:0015171">
    <property type="term" value="F:amino acid transmembrane transporter activity"/>
    <property type="evidence" value="ECO:0007669"/>
    <property type="project" value="TreeGrafter"/>
</dbReference>
<keyword evidence="3 6" id="KW-0812">Transmembrane</keyword>
<feature type="transmembrane region" description="Helical" evidence="6">
    <location>
        <begin position="221"/>
        <end position="241"/>
    </location>
</feature>
<dbReference type="OrthoDB" id="310030at2759"/>
<evidence type="ECO:0000313" key="9">
    <source>
        <dbReference type="Proteomes" id="UP000748531"/>
    </source>
</evidence>